<evidence type="ECO:0000256" key="1">
    <source>
        <dbReference type="SAM" id="MobiDB-lite"/>
    </source>
</evidence>
<reference evidence="3" key="1">
    <citation type="journal article" date="2013" name="Science">
        <title>The Amborella genome and the evolution of flowering plants.</title>
        <authorList>
            <consortium name="Amborella Genome Project"/>
        </authorList>
    </citation>
    <scope>NUCLEOTIDE SEQUENCE [LARGE SCALE GENOMIC DNA]</scope>
</reference>
<dbReference type="PANTHER" id="PTHR36723">
    <property type="entry name" value="F22C12.19"/>
    <property type="match status" value="1"/>
</dbReference>
<name>W1PQ03_AMBTC</name>
<evidence type="ECO:0000313" key="2">
    <source>
        <dbReference type="EMBL" id="ERN12117.1"/>
    </source>
</evidence>
<proteinExistence type="predicted"/>
<gene>
    <name evidence="2" type="ORF">AMTR_s00159p00049090</name>
</gene>
<keyword evidence="3" id="KW-1185">Reference proteome</keyword>
<dbReference type="HOGENOM" id="CLU_381012_0_0_1"/>
<accession>W1PQ03</accession>
<organism evidence="2 3">
    <name type="scientific">Amborella trichopoda</name>
    <dbReference type="NCBI Taxonomy" id="13333"/>
    <lineage>
        <taxon>Eukaryota</taxon>
        <taxon>Viridiplantae</taxon>
        <taxon>Streptophyta</taxon>
        <taxon>Embryophyta</taxon>
        <taxon>Tracheophyta</taxon>
        <taxon>Spermatophyta</taxon>
        <taxon>Magnoliopsida</taxon>
        <taxon>Amborellales</taxon>
        <taxon>Amborellaceae</taxon>
        <taxon>Amborella</taxon>
    </lineage>
</organism>
<dbReference type="EMBL" id="KI392634">
    <property type="protein sequence ID" value="ERN12117.1"/>
    <property type="molecule type" value="Genomic_DNA"/>
</dbReference>
<dbReference type="eggNOG" id="ENOG502QVBJ">
    <property type="taxonomic scope" value="Eukaryota"/>
</dbReference>
<evidence type="ECO:0000313" key="3">
    <source>
        <dbReference type="Proteomes" id="UP000017836"/>
    </source>
</evidence>
<dbReference type="AlphaFoldDB" id="W1PQ03"/>
<dbReference type="PANTHER" id="PTHR36723:SF1">
    <property type="entry name" value="F22C12.19"/>
    <property type="match status" value="1"/>
</dbReference>
<dbReference type="Gramene" id="ERN12117">
    <property type="protein sequence ID" value="ERN12117"/>
    <property type="gene ID" value="AMTR_s00159p00049090"/>
</dbReference>
<dbReference type="Proteomes" id="UP000017836">
    <property type="component" value="Unassembled WGS sequence"/>
</dbReference>
<protein>
    <submittedName>
        <fullName evidence="2">Uncharacterized protein</fullName>
    </submittedName>
</protein>
<feature type="region of interest" description="Disordered" evidence="1">
    <location>
        <begin position="575"/>
        <end position="639"/>
    </location>
</feature>
<sequence>MKRICPACHLRLALEMLRPFLDVPDVAPLRREGSHERSLQFDSQGVDHLILCGKIERQKSGASFLGARLRTKTSEALIGGLAYLVGQRVARGYNLSIGGRGRDWSTGSFRPFAFVDNKSRVVKWKHGRDGKRADKRNCRSTAKNKLDSFIPRAGSTGSSSTVAGNNILGLYGLKSEVHDISKYMSDMSLKALVNGSCKSGEVSKFKMKQSSNANENILLSVKEACAILAPTLQSGATDGFDTRCDGKAHLSPLTCGLQAAHENDFDVKSEAKEASSSEGKELFDHSEALHTLMYNLQLCEPQEFLQRLALPQVKTLDSLLSQAPTTADFQRVPDQFSGVPTSLGASLPPFPWSLTPNVTCKPSSDPNKSSANKNTFQRRWIRIGANNKCSSHLDSKPCERIGVSSKLQIVDGPIEVSDGVIKCTPSSQIFDQIDQNEGLNTSSSCDPSDACFAERHLNSWNNPYSTSCWNKHFHFGANDSHDMKNHHGNEQFCMGKGSISQKIENIFLSTSKSKLPKPEYTHGASTSPSKFAADGCDLGPDKNSKHVYRDVGHSPRLVAAAETLYEIASCSKCSSGKQIQSHGSRRLPSKQQPKAMKAPKSRPSTVKDEACTAKAKPLKVKPATHPNKKTGKASLYPNEESNNKRTMTLVSDLHLRGPIKWPVPKYPLKLEANAKSLNMEFGNLLALLPSTSSGNQNFNNPPQKLKKVVVHVGPQSKDMARGRSKKD</sequence>